<dbReference type="OrthoDB" id="5421at2759"/>
<dbReference type="InterPro" id="IPR050168">
    <property type="entry name" value="AAA_ATPase_domain"/>
</dbReference>
<dbReference type="InterPro" id="IPR003960">
    <property type="entry name" value="ATPase_AAA_CS"/>
</dbReference>
<comment type="similarity">
    <text evidence="1">Belongs to the AAA ATPase family.</text>
</comment>
<dbReference type="SUPFAM" id="SSF52540">
    <property type="entry name" value="P-loop containing nucleoside triphosphate hydrolases"/>
    <property type="match status" value="2"/>
</dbReference>
<feature type="domain" description="AAA+ ATPase" evidence="2">
    <location>
        <begin position="419"/>
        <end position="557"/>
    </location>
</feature>
<dbReference type="Gene3D" id="1.10.8.60">
    <property type="match status" value="2"/>
</dbReference>
<dbReference type="AlphaFoldDB" id="A0A0A1U2K8"/>
<gene>
    <name evidence="3" type="ORF">EIN_281400</name>
</gene>
<dbReference type="SMART" id="SM00382">
    <property type="entry name" value="AAA"/>
    <property type="match status" value="2"/>
</dbReference>
<proteinExistence type="inferred from homology"/>
<dbReference type="InterPro" id="IPR041569">
    <property type="entry name" value="AAA_lid_3"/>
</dbReference>
<dbReference type="FunFam" id="3.40.50.300:FF:001440">
    <property type="entry name" value="ATPase, AAA family protein"/>
    <property type="match status" value="1"/>
</dbReference>
<dbReference type="GO" id="GO:0006355">
    <property type="term" value="P:regulation of DNA-templated transcription"/>
    <property type="evidence" value="ECO:0007669"/>
    <property type="project" value="InterPro"/>
</dbReference>
<reference evidence="3 4" key="1">
    <citation type="submission" date="2012-10" db="EMBL/GenBank/DDBJ databases">
        <authorList>
            <person name="Zafar N."/>
            <person name="Inman J."/>
            <person name="Hall N."/>
            <person name="Lorenzi H."/>
            <person name="Caler E."/>
        </authorList>
    </citation>
    <scope>NUCLEOTIDE SEQUENCE [LARGE SCALE GENOMIC DNA]</scope>
    <source>
        <strain evidence="3 4">IP1</strain>
    </source>
</reference>
<dbReference type="InterPro" id="IPR002078">
    <property type="entry name" value="Sigma_54_int"/>
</dbReference>
<dbReference type="Pfam" id="PF00004">
    <property type="entry name" value="AAA"/>
    <property type="match status" value="1"/>
</dbReference>
<evidence type="ECO:0000313" key="3">
    <source>
        <dbReference type="EMBL" id="ELP85779.1"/>
    </source>
</evidence>
<evidence type="ECO:0000313" key="4">
    <source>
        <dbReference type="Proteomes" id="UP000014680"/>
    </source>
</evidence>
<evidence type="ECO:0000256" key="1">
    <source>
        <dbReference type="RuleBase" id="RU003651"/>
    </source>
</evidence>
<dbReference type="EC" id="3.6.4.3" evidence="3"/>
<keyword evidence="1" id="KW-0067">ATP-binding</keyword>
<dbReference type="VEuPathDB" id="AmoebaDB:EIN_281400"/>
<dbReference type="GO" id="GO:0016887">
    <property type="term" value="F:ATP hydrolysis activity"/>
    <property type="evidence" value="ECO:0007669"/>
    <property type="project" value="InterPro"/>
</dbReference>
<dbReference type="Pfam" id="PF14532">
    <property type="entry name" value="Sigma54_activ_2"/>
    <property type="match status" value="1"/>
</dbReference>
<dbReference type="PANTHER" id="PTHR23077:SF117">
    <property type="entry name" value="AAA+ ATPASE DOMAIN-CONTAINING PROTEIN"/>
    <property type="match status" value="1"/>
</dbReference>
<sequence>MDFHLVANDGEQDSGKLRLTQKVIEKLRLKPEEYVLVTLSDNTTYICRVSAFSSIIEEGCTIDRMISLSGQSCSSQEIINISPLTNVSTATSVSLRVTSLNPSLYSFSEAVNIEKYIKMLLLNKVICENCVVTINTLNLQIVTGKTPSFVKITNETKFEILQNPSALVKPVGYQNTLETLSKLLQKKNCGILLLGEHGSGKSTIAKYCASQANTVRYYPHYQITEDTTCVDTHIHNSVVILDDIDELLKDNSYVLYETIKELLLHNTVLCISTKAVPPVFKGNLLTEEYVIPPPDVDTRFQILETLRPHHENVHRKISKKAVGYLANDLVLLENEVNSRLTQTVENTENQREEESKLEEVYLHSMTFITPSVLIGSETDYDRLSWDEIGGLQNVKEAMTEAIEWPMLHKERFQLLNIRPSRGVLLYGPSGCAKTSVVRATATMLNTSFITLNSATIYSPFVGDAEASVRDAFRRARSATPCIIFIDEIDTVVGIRSGGSGGDSVRDRVLSTMLNEMDGVEEMEGVVLVAASNRKDLIDPALLRPGRFDCLIEIPKPDLQTRVEIFNVALRNIPVEKDIDVSLLAQKSEGMSGADIKWVVSEACTKTLREDINAKCLSMKMMLEVMK</sequence>
<organism evidence="3 4">
    <name type="scientific">Entamoeba invadens IP1</name>
    <dbReference type="NCBI Taxonomy" id="370355"/>
    <lineage>
        <taxon>Eukaryota</taxon>
        <taxon>Amoebozoa</taxon>
        <taxon>Evosea</taxon>
        <taxon>Archamoebae</taxon>
        <taxon>Mastigamoebida</taxon>
        <taxon>Entamoebidae</taxon>
        <taxon>Entamoeba</taxon>
    </lineage>
</organism>
<keyword evidence="1" id="KW-0547">Nucleotide-binding</keyword>
<dbReference type="Gene3D" id="3.40.50.300">
    <property type="entry name" value="P-loop containing nucleotide triphosphate hydrolases"/>
    <property type="match status" value="2"/>
</dbReference>
<accession>A0A0A1U2K8</accession>
<dbReference type="InterPro" id="IPR003593">
    <property type="entry name" value="AAA+_ATPase"/>
</dbReference>
<name>A0A0A1U2K8_ENTIV</name>
<dbReference type="InterPro" id="IPR027417">
    <property type="entry name" value="P-loop_NTPase"/>
</dbReference>
<keyword evidence="4" id="KW-1185">Reference proteome</keyword>
<protein>
    <submittedName>
        <fullName evidence="3">Proteasome-activating nucleotidase, putative</fullName>
        <ecNumber evidence="3">3.6.4.3</ecNumber>
    </submittedName>
</protein>
<dbReference type="GO" id="GO:0005524">
    <property type="term" value="F:ATP binding"/>
    <property type="evidence" value="ECO:0007669"/>
    <property type="project" value="UniProtKB-KW"/>
</dbReference>
<dbReference type="GeneID" id="14884791"/>
<dbReference type="EMBL" id="KB207030">
    <property type="protein sequence ID" value="ELP85779.1"/>
    <property type="molecule type" value="Genomic_DNA"/>
</dbReference>
<dbReference type="Proteomes" id="UP000014680">
    <property type="component" value="Unassembled WGS sequence"/>
</dbReference>
<dbReference type="RefSeq" id="XP_004185125.1">
    <property type="nucleotide sequence ID" value="XM_004185077.1"/>
</dbReference>
<evidence type="ECO:0000259" key="2">
    <source>
        <dbReference type="SMART" id="SM00382"/>
    </source>
</evidence>
<feature type="domain" description="AAA+ ATPase" evidence="2">
    <location>
        <begin position="187"/>
        <end position="309"/>
    </location>
</feature>
<dbReference type="PROSITE" id="PS00674">
    <property type="entry name" value="AAA"/>
    <property type="match status" value="1"/>
</dbReference>
<dbReference type="KEGG" id="eiv:EIN_281400"/>
<dbReference type="Pfam" id="PF17862">
    <property type="entry name" value="AAA_lid_3"/>
    <property type="match status" value="1"/>
</dbReference>
<dbReference type="GO" id="GO:0000502">
    <property type="term" value="C:proteasome complex"/>
    <property type="evidence" value="ECO:0007669"/>
    <property type="project" value="UniProtKB-KW"/>
</dbReference>
<keyword evidence="3" id="KW-0647">Proteasome</keyword>
<dbReference type="OMA" id="CIACEMK"/>
<keyword evidence="3" id="KW-0378">Hydrolase</keyword>
<dbReference type="InterPro" id="IPR003959">
    <property type="entry name" value="ATPase_AAA_core"/>
</dbReference>
<dbReference type="PANTHER" id="PTHR23077">
    <property type="entry name" value="AAA-FAMILY ATPASE"/>
    <property type="match status" value="1"/>
</dbReference>